<evidence type="ECO:0000313" key="1">
    <source>
        <dbReference type="EMBL" id="KAF7055600.1"/>
    </source>
</evidence>
<dbReference type="Proteomes" id="UP000815260">
    <property type="component" value="Chromosome 4D"/>
</dbReference>
<organism evidence="1">
    <name type="scientific">Triticum aestivum</name>
    <name type="common">Wheat</name>
    <dbReference type="NCBI Taxonomy" id="4565"/>
    <lineage>
        <taxon>Eukaryota</taxon>
        <taxon>Viridiplantae</taxon>
        <taxon>Streptophyta</taxon>
        <taxon>Embryophyta</taxon>
        <taxon>Tracheophyta</taxon>
        <taxon>Spermatophyta</taxon>
        <taxon>Magnoliopsida</taxon>
        <taxon>Liliopsida</taxon>
        <taxon>Poales</taxon>
        <taxon>Poaceae</taxon>
        <taxon>BOP clade</taxon>
        <taxon>Pooideae</taxon>
        <taxon>Triticodae</taxon>
        <taxon>Triticeae</taxon>
        <taxon>Triticinae</taxon>
        <taxon>Triticum</taxon>
    </lineage>
</organism>
<proteinExistence type="predicted"/>
<gene>
    <name evidence="1" type="ORF">CFC21_063108</name>
</gene>
<reference evidence="1" key="2">
    <citation type="submission" date="2020-03" db="EMBL/GenBank/DDBJ databases">
        <title>The second near-complete assembly of the hexaploid bread wheat (Triticum aestivum) genome.</title>
        <authorList>
            <person name="Zimin A.V."/>
            <person name="Puiu D."/>
            <person name="Shumante A."/>
            <person name="Alonge M."/>
            <person name="Salzberg S.L."/>
        </authorList>
    </citation>
    <scope>NUCLEOTIDE SEQUENCE</scope>
    <source>
        <tissue evidence="1">Leaf</tissue>
    </source>
</reference>
<sequence>DAVRVEAGEALAMLA</sequence>
<accession>A0A9R1KIX2</accession>
<reference evidence="1" key="1">
    <citation type="journal article" date="2017" name="Gigascience">
        <title>The first near-complete assembly of the hexaploid bread wheat genome, Triticum aestivum.</title>
        <authorList>
            <person name="Zimin A.V."/>
            <person name="Puiu D."/>
            <person name="Hall R."/>
            <person name="Kingan S."/>
            <person name="Clavijo B.J."/>
            <person name="Salzberg S.L."/>
        </authorList>
    </citation>
    <scope>NUCLEOTIDE SEQUENCE</scope>
    <source>
        <tissue evidence="1">Leaf</tissue>
    </source>
</reference>
<feature type="non-terminal residue" evidence="1">
    <location>
        <position position="15"/>
    </location>
</feature>
<comment type="caution">
    <text evidence="1">The sequence shown here is derived from an EMBL/GenBank/DDBJ whole genome shotgun (WGS) entry which is preliminary data.</text>
</comment>
<feature type="non-terminal residue" evidence="1">
    <location>
        <position position="1"/>
    </location>
</feature>
<dbReference type="EMBL" id="CM022222">
    <property type="protein sequence ID" value="KAF7055600.1"/>
    <property type="molecule type" value="Genomic_DNA"/>
</dbReference>
<protein>
    <submittedName>
        <fullName evidence="1">Uncharacterized protein</fullName>
    </submittedName>
</protein>
<name>A0A9R1KIX2_WHEAT</name>